<dbReference type="VEuPathDB" id="GiardiaDB:SS50377_20954"/>
<reference evidence="2" key="2">
    <citation type="submission" date="2020-12" db="EMBL/GenBank/DDBJ databases">
        <title>New Spironucleus salmonicida genome in near-complete chromosomes.</title>
        <authorList>
            <person name="Xu F."/>
            <person name="Kurt Z."/>
            <person name="Jimenez-Gonzalez A."/>
            <person name="Astvaldsson A."/>
            <person name="Andersson J.O."/>
            <person name="Svard S.G."/>
        </authorList>
    </citation>
    <scope>NUCLEOTIDE SEQUENCE</scope>
    <source>
        <strain evidence="2">ATCC 50377</strain>
    </source>
</reference>
<organism evidence="1">
    <name type="scientific">Spironucleus salmonicida</name>
    <dbReference type="NCBI Taxonomy" id="348837"/>
    <lineage>
        <taxon>Eukaryota</taxon>
        <taxon>Metamonada</taxon>
        <taxon>Diplomonadida</taxon>
        <taxon>Hexamitidae</taxon>
        <taxon>Hexamitinae</taxon>
        <taxon>Spironucleus</taxon>
    </lineage>
</organism>
<protein>
    <submittedName>
        <fullName evidence="1">Uncharacterized protein</fullName>
    </submittedName>
</protein>
<dbReference type="Proteomes" id="UP000018208">
    <property type="component" value="Unassembled WGS sequence"/>
</dbReference>
<dbReference type="AlphaFoldDB" id="V6LGE2"/>
<sequence>MSSDEYSSVSTASQRPKVKTILQKREHQKISIKNYSHSPKDALPILNKQDIKADLEKIQNEQSQTNNTRMMLDSQISVVTELDDSNITISYRDQLSRIINSDSGEYYSDEYIETEEEEIIITGKEQVYAQILENFLESRFDIKHITEVVRDLENRVQSIYDNALYVLLAQQRKWYKLYKK</sequence>
<evidence type="ECO:0000313" key="1">
    <source>
        <dbReference type="EMBL" id="EST43625.1"/>
    </source>
</evidence>
<gene>
    <name evidence="1" type="ORF">SS50377_16668</name>
    <name evidence="2" type="ORF">SS50377_20954</name>
</gene>
<evidence type="ECO:0000313" key="3">
    <source>
        <dbReference type="Proteomes" id="UP000018208"/>
    </source>
</evidence>
<accession>V6LGE2</accession>
<name>V6LGE2_9EUKA</name>
<dbReference type="EMBL" id="KI546135">
    <property type="protein sequence ID" value="EST43625.1"/>
    <property type="molecule type" value="Genomic_DNA"/>
</dbReference>
<keyword evidence="3" id="KW-1185">Reference proteome</keyword>
<evidence type="ECO:0000313" key="2">
    <source>
        <dbReference type="EMBL" id="KAH0577600.1"/>
    </source>
</evidence>
<proteinExistence type="predicted"/>
<reference evidence="1 2" key="1">
    <citation type="journal article" date="2014" name="PLoS Genet.">
        <title>The Genome of Spironucleus salmonicida Highlights a Fish Pathogen Adapted to Fluctuating Environments.</title>
        <authorList>
            <person name="Xu F."/>
            <person name="Jerlstrom-Hultqvist J."/>
            <person name="Einarsson E."/>
            <person name="Astvaldsson A."/>
            <person name="Svard S.G."/>
            <person name="Andersson J.O."/>
        </authorList>
    </citation>
    <scope>NUCLEOTIDE SEQUENCE</scope>
    <source>
        <strain evidence="2">ATCC 50377</strain>
    </source>
</reference>
<dbReference type="EMBL" id="AUWU02000001">
    <property type="protein sequence ID" value="KAH0577600.1"/>
    <property type="molecule type" value="Genomic_DNA"/>
</dbReference>